<comment type="caution">
    <text evidence="1">The sequence shown here is derived from an EMBL/GenBank/DDBJ whole genome shotgun (WGS) entry which is preliminary data.</text>
</comment>
<accession>A0A3U2ZS67</accession>
<protein>
    <submittedName>
        <fullName evidence="1">Uncharacterized protein</fullName>
    </submittedName>
</protein>
<gene>
    <name evidence="1" type="ORF">DRT54_17290</name>
</gene>
<dbReference type="AlphaFoldDB" id="A0A3U2ZS67"/>
<organism evidence="1">
    <name type="scientific">Salmonella newport</name>
    <dbReference type="NCBI Taxonomy" id="108619"/>
    <lineage>
        <taxon>Bacteria</taxon>
        <taxon>Pseudomonadati</taxon>
        <taxon>Pseudomonadota</taxon>
        <taxon>Gammaproteobacteria</taxon>
        <taxon>Enterobacterales</taxon>
        <taxon>Enterobacteriaceae</taxon>
        <taxon>Salmonella</taxon>
    </lineage>
</organism>
<reference evidence="1" key="1">
    <citation type="submission" date="2018-07" db="EMBL/GenBank/DDBJ databases">
        <authorList>
            <person name="Ashton P.M."/>
            <person name="Dallman T."/>
            <person name="Nair S."/>
            <person name="De Pinna E."/>
            <person name="Peters T."/>
            <person name="Grant K."/>
        </authorList>
    </citation>
    <scope>NUCLEOTIDE SEQUENCE</scope>
    <source>
        <strain evidence="1">136562</strain>
    </source>
</reference>
<dbReference type="EMBL" id="AAHKWI010000029">
    <property type="protein sequence ID" value="EBX3155789.1"/>
    <property type="molecule type" value="Genomic_DNA"/>
</dbReference>
<sequence length="62" mass="6984">MRHPIQKSGLQPLFLCMANQMCQMMAKDNETAKFIVSAAVRFSKRMPSVVPLSVIFDQLIVS</sequence>
<proteinExistence type="predicted"/>
<evidence type="ECO:0000313" key="1">
    <source>
        <dbReference type="EMBL" id="EBX3155789.1"/>
    </source>
</evidence>
<name>A0A3U2ZS67_SALNE</name>